<dbReference type="InterPro" id="IPR001902">
    <property type="entry name" value="SLC26A/SulP_fam"/>
</dbReference>
<dbReference type="CDD" id="cd07042">
    <property type="entry name" value="STAS_SulP_like_sulfate_transporter"/>
    <property type="match status" value="1"/>
</dbReference>
<reference evidence="7 8" key="1">
    <citation type="submission" date="2018-05" db="EMBL/GenBank/DDBJ databases">
        <title>Leucothrix arctica sp. nov., isolated from Arctic seawater.</title>
        <authorList>
            <person name="Choi A."/>
            <person name="Baek K."/>
        </authorList>
    </citation>
    <scope>NUCLEOTIDE SEQUENCE [LARGE SCALE GENOMIC DNA]</scope>
    <source>
        <strain evidence="7 8">JCM 18388</strain>
    </source>
</reference>
<feature type="transmembrane region" description="Helical" evidence="5">
    <location>
        <begin position="191"/>
        <end position="209"/>
    </location>
</feature>
<feature type="transmembrane region" description="Helical" evidence="5">
    <location>
        <begin position="337"/>
        <end position="355"/>
    </location>
</feature>
<feature type="transmembrane region" description="Helical" evidence="5">
    <location>
        <begin position="88"/>
        <end position="106"/>
    </location>
</feature>
<comment type="caution">
    <text evidence="7">The sequence shown here is derived from an EMBL/GenBank/DDBJ whole genome shotgun (WGS) entry which is preliminary data.</text>
</comment>
<keyword evidence="4 5" id="KW-0472">Membrane</keyword>
<dbReference type="Pfam" id="PF01740">
    <property type="entry name" value="STAS"/>
    <property type="match status" value="1"/>
</dbReference>
<feature type="transmembrane region" description="Helical" evidence="5">
    <location>
        <begin position="306"/>
        <end position="325"/>
    </location>
</feature>
<gene>
    <name evidence="7" type="ORF">DKW60_21075</name>
</gene>
<accession>A0A317C2B3</accession>
<dbReference type="PANTHER" id="PTHR11814">
    <property type="entry name" value="SULFATE TRANSPORTER"/>
    <property type="match status" value="1"/>
</dbReference>
<dbReference type="OrthoDB" id="9769739at2"/>
<dbReference type="EMBL" id="QGKM01000087">
    <property type="protein sequence ID" value="PWQ92489.1"/>
    <property type="molecule type" value="Genomic_DNA"/>
</dbReference>
<evidence type="ECO:0000313" key="7">
    <source>
        <dbReference type="EMBL" id="PWQ92489.1"/>
    </source>
</evidence>
<keyword evidence="2 5" id="KW-0812">Transmembrane</keyword>
<keyword evidence="3 5" id="KW-1133">Transmembrane helix</keyword>
<feature type="transmembrane region" description="Helical" evidence="5">
    <location>
        <begin position="399"/>
        <end position="429"/>
    </location>
</feature>
<dbReference type="AlphaFoldDB" id="A0A317C2B3"/>
<evidence type="ECO:0000256" key="1">
    <source>
        <dbReference type="ARBA" id="ARBA00004141"/>
    </source>
</evidence>
<feature type="transmembrane region" description="Helical" evidence="5">
    <location>
        <begin position="362"/>
        <end position="379"/>
    </location>
</feature>
<dbReference type="NCBIfam" id="TIGR00815">
    <property type="entry name" value="sulP"/>
    <property type="match status" value="1"/>
</dbReference>
<protein>
    <submittedName>
        <fullName evidence="7">Sodium-independent anion transporter</fullName>
    </submittedName>
</protein>
<proteinExistence type="predicted"/>
<evidence type="ECO:0000256" key="5">
    <source>
        <dbReference type="SAM" id="Phobius"/>
    </source>
</evidence>
<keyword evidence="8" id="KW-1185">Reference proteome</keyword>
<sequence length="627" mass="68178">MINTYLSSLLQDAKHRLTPFKQWAGELQNPEILKADIIAGATVALVLIPQSMAYAQLAGLPPHIGLYASFLVPIIAALFGSSRQLQNGPVAIISLMTAAALASLGLSLEQYIIHAAILALMVGVFQLVLGFLRLGILVDFLSHPVVIGFTNAAAIVIGSLQIGKLFGISMDSSKSLFETYGEFLKQVPTDIHFQTLIMGVFSLFLLIYLRKAFPKLPGILITVLITTLVSWMLGYETMGGGVVGEVTPGLPAFVFPVAEDLHFQKLIMPAIIIALLSFVEAFSIAKAVASKTRQRISADQEMVGKGLANIVAGVTQGYAVSGSFSRTAVAFDAGAKTGFAAIVTGVIVGITLLFLTPLLYHLPLATLAAIIIVAVYGMIKFEPFKHAWSVNPHDGVIALIVFITTLVFAPHLEYGIFIGVILSITFYLYRTMQPHFAELAKDKEGVFRDAEIFGMQTSETFALFRYDGDLYFANAGYLEKRLLNAVADKPKLRALVLDLEAVDQIDATGEEMLAHMAEGLREAGITFCISRPKHKLVSALQRSGLYEKIGTQNFYGKRIRAIWDLKERLGDEVDISHLEYYKPANPDEVQGSDPTTMVNTDLIQMTAGTDAKVENDSVVNDKPTAEK</sequence>
<dbReference type="SUPFAM" id="SSF52091">
    <property type="entry name" value="SpoIIaa-like"/>
    <property type="match status" value="1"/>
</dbReference>
<feature type="transmembrane region" description="Helical" evidence="5">
    <location>
        <begin position="64"/>
        <end position="81"/>
    </location>
</feature>
<name>A0A317C2B3_9GAMM</name>
<dbReference type="RefSeq" id="WP_109839638.1">
    <property type="nucleotide sequence ID" value="NZ_QGKM01000087.1"/>
</dbReference>
<organism evidence="7 8">
    <name type="scientific">Leucothrix pacifica</name>
    <dbReference type="NCBI Taxonomy" id="1247513"/>
    <lineage>
        <taxon>Bacteria</taxon>
        <taxon>Pseudomonadati</taxon>
        <taxon>Pseudomonadota</taxon>
        <taxon>Gammaproteobacteria</taxon>
        <taxon>Thiotrichales</taxon>
        <taxon>Thiotrichaceae</taxon>
        <taxon>Leucothrix</taxon>
    </lineage>
</organism>
<evidence type="ECO:0000313" key="8">
    <source>
        <dbReference type="Proteomes" id="UP000245539"/>
    </source>
</evidence>
<comment type="subcellular location">
    <subcellularLocation>
        <location evidence="1">Membrane</location>
        <topology evidence="1">Multi-pass membrane protein</topology>
    </subcellularLocation>
</comment>
<dbReference type="InterPro" id="IPR002645">
    <property type="entry name" value="STAS_dom"/>
</dbReference>
<dbReference type="Proteomes" id="UP000245539">
    <property type="component" value="Unassembled WGS sequence"/>
</dbReference>
<evidence type="ECO:0000259" key="6">
    <source>
        <dbReference type="PROSITE" id="PS50801"/>
    </source>
</evidence>
<feature type="transmembrane region" description="Helical" evidence="5">
    <location>
        <begin position="266"/>
        <end position="285"/>
    </location>
</feature>
<feature type="transmembrane region" description="Helical" evidence="5">
    <location>
        <begin position="216"/>
        <end position="234"/>
    </location>
</feature>
<dbReference type="GO" id="GO:0055085">
    <property type="term" value="P:transmembrane transport"/>
    <property type="evidence" value="ECO:0007669"/>
    <property type="project" value="InterPro"/>
</dbReference>
<evidence type="ECO:0000256" key="2">
    <source>
        <dbReference type="ARBA" id="ARBA00022692"/>
    </source>
</evidence>
<dbReference type="PROSITE" id="PS50801">
    <property type="entry name" value="STAS"/>
    <property type="match status" value="1"/>
</dbReference>
<feature type="domain" description="STAS" evidence="6">
    <location>
        <begin position="451"/>
        <end position="565"/>
    </location>
</feature>
<dbReference type="InterPro" id="IPR011547">
    <property type="entry name" value="SLC26A/SulP_dom"/>
</dbReference>
<evidence type="ECO:0000256" key="3">
    <source>
        <dbReference type="ARBA" id="ARBA00022989"/>
    </source>
</evidence>
<dbReference type="GO" id="GO:0016020">
    <property type="term" value="C:membrane"/>
    <property type="evidence" value="ECO:0007669"/>
    <property type="project" value="UniProtKB-SubCell"/>
</dbReference>
<dbReference type="Gene3D" id="3.30.750.24">
    <property type="entry name" value="STAS domain"/>
    <property type="match status" value="1"/>
</dbReference>
<feature type="transmembrane region" description="Helical" evidence="5">
    <location>
        <begin position="144"/>
        <end position="163"/>
    </location>
</feature>
<evidence type="ECO:0000256" key="4">
    <source>
        <dbReference type="ARBA" id="ARBA00023136"/>
    </source>
</evidence>
<feature type="transmembrane region" description="Helical" evidence="5">
    <location>
        <begin position="112"/>
        <end position="132"/>
    </location>
</feature>
<dbReference type="Pfam" id="PF00916">
    <property type="entry name" value="Sulfate_transp"/>
    <property type="match status" value="1"/>
</dbReference>
<dbReference type="InterPro" id="IPR036513">
    <property type="entry name" value="STAS_dom_sf"/>
</dbReference>